<dbReference type="Proteomes" id="UP000240322">
    <property type="component" value="Unassembled WGS sequence"/>
</dbReference>
<protein>
    <recommendedName>
        <fullName evidence="4">HTH hxlR-type domain-containing protein</fullName>
    </recommendedName>
</protein>
<keyword evidence="2" id="KW-0238">DNA-binding</keyword>
<sequence length="117" mass="13608">MQSTSKVCPIVATIHRIGSEWKLIIIRYLMDRPLRFNQLLRLSGADSKTLSRVLRQLEDEGLVRREVISTRPFAVEYSLTEQAQELRPVIEEMRRWGEKWIDLEAEARELAGVIDDA</sequence>
<dbReference type="InterPro" id="IPR011991">
    <property type="entry name" value="ArsR-like_HTH"/>
</dbReference>
<evidence type="ECO:0000256" key="3">
    <source>
        <dbReference type="ARBA" id="ARBA00023163"/>
    </source>
</evidence>
<dbReference type="AlphaFoldDB" id="A0A2R6AV35"/>
<dbReference type="PANTHER" id="PTHR33204">
    <property type="entry name" value="TRANSCRIPTIONAL REGULATOR, MARR FAMILY"/>
    <property type="match status" value="1"/>
</dbReference>
<name>A0A2R6AV35_9ARCH</name>
<dbReference type="PROSITE" id="PS51118">
    <property type="entry name" value="HTH_HXLR"/>
    <property type="match status" value="1"/>
</dbReference>
<organism evidence="5 6">
    <name type="scientific">Candidatus Marsarchaeota G2 archaeon OSP_D</name>
    <dbReference type="NCBI Taxonomy" id="1978157"/>
    <lineage>
        <taxon>Archaea</taxon>
        <taxon>Candidatus Marsarchaeota</taxon>
        <taxon>Candidatus Marsarchaeota group 2</taxon>
    </lineage>
</organism>
<accession>A0A2R6AV35</accession>
<evidence type="ECO:0000256" key="2">
    <source>
        <dbReference type="ARBA" id="ARBA00023125"/>
    </source>
</evidence>
<dbReference type="PANTHER" id="PTHR33204:SF18">
    <property type="entry name" value="TRANSCRIPTIONAL REGULATORY PROTEIN"/>
    <property type="match status" value="1"/>
</dbReference>
<dbReference type="InterPro" id="IPR002577">
    <property type="entry name" value="HTH_HxlR"/>
</dbReference>
<reference evidence="5 6" key="1">
    <citation type="submission" date="2017-04" db="EMBL/GenBank/DDBJ databases">
        <title>Novel microbial lineages endemic to geothermal iron-oxide mats fill important gaps in the evolutionary history of Archaea.</title>
        <authorList>
            <person name="Jay Z.J."/>
            <person name="Beam J.P."/>
            <person name="Dlakic M."/>
            <person name="Rusch D.B."/>
            <person name="Kozubal M.A."/>
            <person name="Inskeep W.P."/>
        </authorList>
    </citation>
    <scope>NUCLEOTIDE SEQUENCE [LARGE SCALE GENOMIC DNA]</scope>
    <source>
        <strain evidence="5">OSP_D</strain>
    </source>
</reference>
<evidence type="ECO:0000256" key="1">
    <source>
        <dbReference type="ARBA" id="ARBA00023015"/>
    </source>
</evidence>
<keyword evidence="1" id="KW-0805">Transcription regulation</keyword>
<dbReference type="Pfam" id="PF01638">
    <property type="entry name" value="HxlR"/>
    <property type="match status" value="1"/>
</dbReference>
<evidence type="ECO:0000313" key="5">
    <source>
        <dbReference type="EMBL" id="PSN90198.1"/>
    </source>
</evidence>
<dbReference type="InterPro" id="IPR036388">
    <property type="entry name" value="WH-like_DNA-bd_sf"/>
</dbReference>
<evidence type="ECO:0000259" key="4">
    <source>
        <dbReference type="PROSITE" id="PS51118"/>
    </source>
</evidence>
<dbReference type="CDD" id="cd00090">
    <property type="entry name" value="HTH_ARSR"/>
    <property type="match status" value="1"/>
</dbReference>
<feature type="domain" description="HTH hxlR-type" evidence="4">
    <location>
        <begin position="8"/>
        <end position="105"/>
    </location>
</feature>
<dbReference type="InterPro" id="IPR036390">
    <property type="entry name" value="WH_DNA-bd_sf"/>
</dbReference>
<dbReference type="GO" id="GO:0003677">
    <property type="term" value="F:DNA binding"/>
    <property type="evidence" value="ECO:0007669"/>
    <property type="project" value="UniProtKB-KW"/>
</dbReference>
<proteinExistence type="predicted"/>
<evidence type="ECO:0000313" key="6">
    <source>
        <dbReference type="Proteomes" id="UP000240322"/>
    </source>
</evidence>
<comment type="caution">
    <text evidence="5">The sequence shown here is derived from an EMBL/GenBank/DDBJ whole genome shotgun (WGS) entry which is preliminary data.</text>
</comment>
<dbReference type="Gene3D" id="1.10.10.10">
    <property type="entry name" value="Winged helix-like DNA-binding domain superfamily/Winged helix DNA-binding domain"/>
    <property type="match status" value="1"/>
</dbReference>
<dbReference type="SUPFAM" id="SSF46785">
    <property type="entry name" value="Winged helix' DNA-binding domain"/>
    <property type="match status" value="1"/>
</dbReference>
<dbReference type="EMBL" id="NEXE01000070">
    <property type="protein sequence ID" value="PSN90198.1"/>
    <property type="molecule type" value="Genomic_DNA"/>
</dbReference>
<gene>
    <name evidence="5" type="ORF">B9Q03_07425</name>
</gene>
<keyword evidence="3" id="KW-0804">Transcription</keyword>